<evidence type="ECO:0000313" key="2">
    <source>
        <dbReference type="EMBL" id="CEK66559.1"/>
    </source>
</evidence>
<dbReference type="EMBL" id="HACG01019694">
    <property type="protein sequence ID" value="CEK66559.1"/>
    <property type="molecule type" value="Transcribed_RNA"/>
</dbReference>
<dbReference type="AlphaFoldDB" id="A0A0B6ZDA7"/>
<protein>
    <submittedName>
        <fullName evidence="2">Uncharacterized protein</fullName>
    </submittedName>
</protein>
<keyword evidence="1" id="KW-0812">Transmembrane</keyword>
<sequence length="94" mass="10674">TIYTPLYIASHKHNTSLHTNIKVYHSTPTTQYSTPITQYTTPRQPHNVSLHTNNTILYKVFLVLNIFCPFCMEVLAYFVSKPPASVLSSVTSLM</sequence>
<gene>
    <name evidence="2" type="primary">ORF59315</name>
</gene>
<feature type="transmembrane region" description="Helical" evidence="1">
    <location>
        <begin position="56"/>
        <end position="79"/>
    </location>
</feature>
<organism evidence="2">
    <name type="scientific">Arion vulgaris</name>
    <dbReference type="NCBI Taxonomy" id="1028688"/>
    <lineage>
        <taxon>Eukaryota</taxon>
        <taxon>Metazoa</taxon>
        <taxon>Spiralia</taxon>
        <taxon>Lophotrochozoa</taxon>
        <taxon>Mollusca</taxon>
        <taxon>Gastropoda</taxon>
        <taxon>Heterobranchia</taxon>
        <taxon>Euthyneura</taxon>
        <taxon>Panpulmonata</taxon>
        <taxon>Eupulmonata</taxon>
        <taxon>Stylommatophora</taxon>
        <taxon>Helicina</taxon>
        <taxon>Arionoidea</taxon>
        <taxon>Arionidae</taxon>
        <taxon>Arion</taxon>
    </lineage>
</organism>
<reference evidence="2" key="1">
    <citation type="submission" date="2014-12" db="EMBL/GenBank/DDBJ databases">
        <title>Insight into the proteome of Arion vulgaris.</title>
        <authorList>
            <person name="Aradska J."/>
            <person name="Bulat T."/>
            <person name="Smidak R."/>
            <person name="Sarate P."/>
            <person name="Gangsoo J."/>
            <person name="Sialana F."/>
            <person name="Bilban M."/>
            <person name="Lubec G."/>
        </authorList>
    </citation>
    <scope>NUCLEOTIDE SEQUENCE</scope>
    <source>
        <tissue evidence="2">Skin</tissue>
    </source>
</reference>
<name>A0A0B6ZDA7_9EUPU</name>
<evidence type="ECO:0000256" key="1">
    <source>
        <dbReference type="SAM" id="Phobius"/>
    </source>
</evidence>
<proteinExistence type="predicted"/>
<feature type="non-terminal residue" evidence="2">
    <location>
        <position position="1"/>
    </location>
</feature>
<accession>A0A0B6ZDA7</accession>
<keyword evidence="1" id="KW-1133">Transmembrane helix</keyword>
<keyword evidence="1" id="KW-0472">Membrane</keyword>